<dbReference type="InterPro" id="IPR000014">
    <property type="entry name" value="PAS"/>
</dbReference>
<feature type="domain" description="PAC" evidence="5">
    <location>
        <begin position="85"/>
        <end position="135"/>
    </location>
</feature>
<dbReference type="Gene3D" id="1.10.287.950">
    <property type="entry name" value="Methyl-accepting chemotaxis protein"/>
    <property type="match status" value="1"/>
</dbReference>
<dbReference type="InterPro" id="IPR004090">
    <property type="entry name" value="Chemotax_Me-accpt_rcpt"/>
</dbReference>
<dbReference type="Pfam" id="PF00989">
    <property type="entry name" value="PAS"/>
    <property type="match status" value="1"/>
</dbReference>
<sequence>MFWQQKTKTNQAIQALEQSIIAVVSIDEKNRVTFFNQAAEKIWGYGKNEVIGKNVAMLLPHELRANHDNNVNHHRQTGQDKIVGSSRDVQLQRKDGTKLWVQLSLSKIVLNGHIHYTAFVRDISQERDSRETMAQTLEQALDAVVCIDEHNCVTLFNAAAEKLWGYDRQEVLGQNVKMLVPQAIQANHDSYVNANRETGKDKIVGTSREIKIERKDGEVLWGQLSLSKVRLENKTLYTAFVKDVTQEVLMREEREMLSMVANETDNSVIITNPAGLIVYVNKGFERLTGYSLTEIKHKKPGDFLQGPETSPDTIARIRKNLHDRTPFYDEILNYTKSGEPYWVSLSITPILNEKGEVKNYISVQANITEVKQMALDFTRKINAIDNSLVLLDIDKDGQLKTPSDLLATKLGSSATQQAFVDHVLQELTAEHKAELQESGNIKLQINFGQGDFMLSLDAGICALKNFKNEITQYVLFGIDITARRIAVNQTQESMKGVLNVSQTISNIIGTINGISEQTNLLALNAAIEAARAGDVGRGFAVVADEVRSLASHSRQASDEIDKLVKDTVSRIDDLAVMLGKIDQ</sequence>
<dbReference type="GO" id="GO:0007165">
    <property type="term" value="P:signal transduction"/>
    <property type="evidence" value="ECO:0007669"/>
    <property type="project" value="UniProtKB-KW"/>
</dbReference>
<dbReference type="NCBIfam" id="TIGR00229">
    <property type="entry name" value="sensory_box"/>
    <property type="match status" value="3"/>
</dbReference>
<dbReference type="InterPro" id="IPR013767">
    <property type="entry name" value="PAS_fold"/>
</dbReference>
<dbReference type="InterPro" id="IPR001610">
    <property type="entry name" value="PAC"/>
</dbReference>
<evidence type="ECO:0000256" key="1">
    <source>
        <dbReference type="ARBA" id="ARBA00023224"/>
    </source>
</evidence>
<dbReference type="SUPFAM" id="SSF55785">
    <property type="entry name" value="PYP-like sensor domain (PAS domain)"/>
    <property type="match status" value="3"/>
</dbReference>
<feature type="domain" description="PAS" evidence="4">
    <location>
        <begin position="253"/>
        <end position="324"/>
    </location>
</feature>
<feature type="domain" description="PAC" evidence="5">
    <location>
        <begin position="206"/>
        <end position="256"/>
    </location>
</feature>
<name>A0A2S9VE72_9ALTE</name>
<comment type="caution">
    <text evidence="6">The sequence shown here is derived from an EMBL/GenBank/DDBJ whole genome shotgun (WGS) entry which is preliminary data.</text>
</comment>
<evidence type="ECO:0000256" key="2">
    <source>
        <dbReference type="PROSITE-ProRule" id="PRU00284"/>
    </source>
</evidence>
<dbReference type="Pfam" id="PF13426">
    <property type="entry name" value="PAS_9"/>
    <property type="match status" value="2"/>
</dbReference>
<accession>A0A2S9VE72</accession>
<dbReference type="CDD" id="cd00130">
    <property type="entry name" value="PAS"/>
    <property type="match status" value="3"/>
</dbReference>
<feature type="domain" description="Methyl-accepting transducer" evidence="3">
    <location>
        <begin position="487"/>
        <end position="583"/>
    </location>
</feature>
<dbReference type="SMART" id="SM00086">
    <property type="entry name" value="PAC"/>
    <property type="match status" value="3"/>
</dbReference>
<evidence type="ECO:0000313" key="7">
    <source>
        <dbReference type="Proteomes" id="UP000238949"/>
    </source>
</evidence>
<dbReference type="PROSITE" id="PS50112">
    <property type="entry name" value="PAS"/>
    <property type="match status" value="3"/>
</dbReference>
<dbReference type="InterPro" id="IPR000700">
    <property type="entry name" value="PAS-assoc_C"/>
</dbReference>
<dbReference type="SMART" id="SM00283">
    <property type="entry name" value="MA"/>
    <property type="match status" value="1"/>
</dbReference>
<dbReference type="Proteomes" id="UP000238949">
    <property type="component" value="Unassembled WGS sequence"/>
</dbReference>
<evidence type="ECO:0000313" key="6">
    <source>
        <dbReference type="EMBL" id="PRO74724.1"/>
    </source>
</evidence>
<organism evidence="6 7">
    <name type="scientific">Alteromonas alba</name>
    <dbReference type="NCBI Taxonomy" id="2079529"/>
    <lineage>
        <taxon>Bacteria</taxon>
        <taxon>Pseudomonadati</taxon>
        <taxon>Pseudomonadota</taxon>
        <taxon>Gammaproteobacteria</taxon>
        <taxon>Alteromonadales</taxon>
        <taxon>Alteromonadaceae</taxon>
        <taxon>Alteromonas/Salinimonas group</taxon>
        <taxon>Alteromonas</taxon>
    </lineage>
</organism>
<gene>
    <name evidence="6" type="ORF">C6Y40_04745</name>
</gene>
<evidence type="ECO:0000259" key="3">
    <source>
        <dbReference type="PROSITE" id="PS50111"/>
    </source>
</evidence>
<dbReference type="PROSITE" id="PS50111">
    <property type="entry name" value="CHEMOTAXIS_TRANSDUC_2"/>
    <property type="match status" value="1"/>
</dbReference>
<dbReference type="Pfam" id="PF00015">
    <property type="entry name" value="MCPsignal"/>
    <property type="match status" value="1"/>
</dbReference>
<dbReference type="PANTHER" id="PTHR44757:SF2">
    <property type="entry name" value="BIOFILM ARCHITECTURE MAINTENANCE PROTEIN MBAA"/>
    <property type="match status" value="1"/>
</dbReference>
<dbReference type="SMART" id="SM00091">
    <property type="entry name" value="PAS"/>
    <property type="match status" value="3"/>
</dbReference>
<feature type="domain" description="PAS" evidence="4">
    <location>
        <begin position="129"/>
        <end position="182"/>
    </location>
</feature>
<dbReference type="PROSITE" id="PS50113">
    <property type="entry name" value="PAC"/>
    <property type="match status" value="3"/>
</dbReference>
<feature type="domain" description="PAS" evidence="4">
    <location>
        <begin position="8"/>
        <end position="62"/>
    </location>
</feature>
<keyword evidence="1 2" id="KW-0807">Transducer</keyword>
<dbReference type="GO" id="GO:0006355">
    <property type="term" value="P:regulation of DNA-templated transcription"/>
    <property type="evidence" value="ECO:0007669"/>
    <property type="project" value="InterPro"/>
</dbReference>
<dbReference type="RefSeq" id="WP_105933583.1">
    <property type="nucleotide sequence ID" value="NZ_PVNP01000038.1"/>
</dbReference>
<dbReference type="GO" id="GO:0004888">
    <property type="term" value="F:transmembrane signaling receptor activity"/>
    <property type="evidence" value="ECO:0007669"/>
    <property type="project" value="InterPro"/>
</dbReference>
<evidence type="ECO:0008006" key="8">
    <source>
        <dbReference type="Google" id="ProtNLM"/>
    </source>
</evidence>
<dbReference type="EMBL" id="PVNP01000038">
    <property type="protein sequence ID" value="PRO74724.1"/>
    <property type="molecule type" value="Genomic_DNA"/>
</dbReference>
<dbReference type="InterPro" id="IPR052155">
    <property type="entry name" value="Biofilm_reg_signaling"/>
</dbReference>
<dbReference type="GO" id="GO:0006935">
    <property type="term" value="P:chemotaxis"/>
    <property type="evidence" value="ECO:0007669"/>
    <property type="project" value="InterPro"/>
</dbReference>
<dbReference type="InterPro" id="IPR004089">
    <property type="entry name" value="MCPsignal_dom"/>
</dbReference>
<dbReference type="InterPro" id="IPR035965">
    <property type="entry name" value="PAS-like_dom_sf"/>
</dbReference>
<evidence type="ECO:0000259" key="4">
    <source>
        <dbReference type="PROSITE" id="PS50112"/>
    </source>
</evidence>
<dbReference type="AlphaFoldDB" id="A0A2S9VE72"/>
<reference evidence="7" key="1">
    <citation type="journal article" date="2020" name="Int. J. Syst. Evol. Microbiol.">
        <title>Alteromonas alba sp. nov., a marine bacterium isolated from the seawater of the West Pacific Ocean.</title>
        <authorList>
            <person name="Sun C."/>
            <person name="Wu Y.-H."/>
            <person name="Xamxidin M."/>
            <person name="Cheng H."/>
            <person name="Xu X.-W."/>
        </authorList>
    </citation>
    <scope>NUCLEOTIDE SEQUENCE [LARGE SCALE GENOMIC DNA]</scope>
    <source>
        <strain evidence="7">190</strain>
    </source>
</reference>
<dbReference type="GO" id="GO:0016020">
    <property type="term" value="C:membrane"/>
    <property type="evidence" value="ECO:0007669"/>
    <property type="project" value="InterPro"/>
</dbReference>
<dbReference type="Gene3D" id="3.30.450.20">
    <property type="entry name" value="PAS domain"/>
    <property type="match status" value="3"/>
</dbReference>
<protein>
    <recommendedName>
        <fullName evidence="8">Histidine kinase</fullName>
    </recommendedName>
</protein>
<dbReference type="PANTHER" id="PTHR44757">
    <property type="entry name" value="DIGUANYLATE CYCLASE DGCP"/>
    <property type="match status" value="1"/>
</dbReference>
<keyword evidence="7" id="KW-1185">Reference proteome</keyword>
<dbReference type="PRINTS" id="PR00260">
    <property type="entry name" value="CHEMTRNSDUCR"/>
</dbReference>
<evidence type="ECO:0000259" key="5">
    <source>
        <dbReference type="PROSITE" id="PS50113"/>
    </source>
</evidence>
<proteinExistence type="predicted"/>
<feature type="domain" description="PAC" evidence="5">
    <location>
        <begin position="325"/>
        <end position="379"/>
    </location>
</feature>
<dbReference type="OrthoDB" id="7991996at2"/>
<dbReference type="SUPFAM" id="SSF58104">
    <property type="entry name" value="Methyl-accepting chemotaxis protein (MCP) signaling domain"/>
    <property type="match status" value="1"/>
</dbReference>